<dbReference type="InterPro" id="IPR005948">
    <property type="entry name" value="ThiB-like"/>
</dbReference>
<dbReference type="GO" id="GO:0030976">
    <property type="term" value="F:thiamine pyrophosphate binding"/>
    <property type="evidence" value="ECO:0007669"/>
    <property type="project" value="TreeGrafter"/>
</dbReference>
<sequence>MLIAALLVGCQPLTSPAPSTPAAPIPLVLASHDSFNISEEVLARFEREHGVSVQVLTLGDTGEALNKVILSKDAPLADLFFGVDNTFLSRALAADIFEPYESPLLAQIPDDLELDPQHRLLPVDYGFVNLNADSEWFASRGIPLPERLEDLADPTYKGLLVVQNPATSSPGLAFLLTTIDYFGEDGYLDFWRRLKENDVLVTDGWSEAYFSHFTVGSGGAGDRPLVVSYSTSPPADVVYATDGRTEPATVNVFPPGSAFRQVEFVGVLKGAAQPELARKFIDFMLDVEFQSDIPLQMFVYPANPNATLPELFVKFAQVPPDPVIFDPAAIEANRERWVQAWVDLMTQ</sequence>
<dbReference type="NCBIfam" id="TIGR01254">
    <property type="entry name" value="sfuA"/>
    <property type="match status" value="1"/>
</dbReference>
<dbReference type="PANTHER" id="PTHR30006:SF2">
    <property type="entry name" value="ABC TRANSPORTER SUBSTRATE-BINDING PROTEIN"/>
    <property type="match status" value="1"/>
</dbReference>
<dbReference type="Pfam" id="PF13343">
    <property type="entry name" value="SBP_bac_6"/>
    <property type="match status" value="1"/>
</dbReference>
<dbReference type="SUPFAM" id="SSF53850">
    <property type="entry name" value="Periplasmic binding protein-like II"/>
    <property type="match status" value="1"/>
</dbReference>
<protein>
    <submittedName>
        <fullName evidence="2">Thiamine ABC transporter substrate-binding protein</fullName>
    </submittedName>
</protein>
<organism evidence="2">
    <name type="scientific">Caldilinea aerophila</name>
    <dbReference type="NCBI Taxonomy" id="133453"/>
    <lineage>
        <taxon>Bacteria</taxon>
        <taxon>Bacillati</taxon>
        <taxon>Chloroflexota</taxon>
        <taxon>Caldilineae</taxon>
        <taxon>Caldilineales</taxon>
        <taxon>Caldilineaceae</taxon>
        <taxon>Caldilinea</taxon>
    </lineage>
</organism>
<keyword evidence="1" id="KW-0732">Signal</keyword>
<accession>A0A7C1FW99</accession>
<dbReference type="PANTHER" id="PTHR30006">
    <property type="entry name" value="THIAMINE-BINDING PERIPLASMIC PROTEIN-RELATED"/>
    <property type="match status" value="1"/>
</dbReference>
<dbReference type="GO" id="GO:0015888">
    <property type="term" value="P:thiamine transport"/>
    <property type="evidence" value="ECO:0007669"/>
    <property type="project" value="InterPro"/>
</dbReference>
<dbReference type="Gene3D" id="3.40.190.10">
    <property type="entry name" value="Periplasmic binding protein-like II"/>
    <property type="match status" value="2"/>
</dbReference>
<name>A0A7C1FW99_9CHLR</name>
<dbReference type="AlphaFoldDB" id="A0A7C1FW99"/>
<evidence type="ECO:0000256" key="1">
    <source>
        <dbReference type="ARBA" id="ARBA00022729"/>
    </source>
</evidence>
<gene>
    <name evidence="2" type="ORF">ENQ20_16425</name>
</gene>
<dbReference type="GO" id="GO:0030288">
    <property type="term" value="C:outer membrane-bounded periplasmic space"/>
    <property type="evidence" value="ECO:0007669"/>
    <property type="project" value="TreeGrafter"/>
</dbReference>
<dbReference type="EMBL" id="DSMG01000169">
    <property type="protein sequence ID" value="HDX33051.1"/>
    <property type="molecule type" value="Genomic_DNA"/>
</dbReference>
<evidence type="ECO:0000313" key="2">
    <source>
        <dbReference type="EMBL" id="HDX33051.1"/>
    </source>
</evidence>
<dbReference type="CDD" id="cd13545">
    <property type="entry name" value="PBP2_TbpA"/>
    <property type="match status" value="1"/>
</dbReference>
<comment type="caution">
    <text evidence="2">The sequence shown here is derived from an EMBL/GenBank/DDBJ whole genome shotgun (WGS) entry which is preliminary data.</text>
</comment>
<dbReference type="GO" id="GO:0030975">
    <property type="term" value="F:thiamine binding"/>
    <property type="evidence" value="ECO:0007669"/>
    <property type="project" value="InterPro"/>
</dbReference>
<proteinExistence type="predicted"/>
<reference evidence="2" key="1">
    <citation type="journal article" date="2020" name="mSystems">
        <title>Genome- and Community-Level Interaction Insights into Carbon Utilization and Element Cycling Functions of Hydrothermarchaeota in Hydrothermal Sediment.</title>
        <authorList>
            <person name="Zhou Z."/>
            <person name="Liu Y."/>
            <person name="Xu W."/>
            <person name="Pan J."/>
            <person name="Luo Z.H."/>
            <person name="Li M."/>
        </authorList>
    </citation>
    <scope>NUCLEOTIDE SEQUENCE [LARGE SCALE GENOMIC DNA]</scope>
    <source>
        <strain evidence="2">SpSt-289</strain>
    </source>
</reference>